<dbReference type="AlphaFoldDB" id="A0A024GYI2"/>
<sequence length="90" mass="9405">MPKRAKVRAAVLPFAGFAAVLAGGLIAVLNRDYIGWFAYAPLSNTPFSANGAALITQGTQIGLAVAVVGLLLLAFWAGHRIGRRTGAKNR</sequence>
<reference evidence="3" key="1">
    <citation type="journal article" date="2014" name="Genome Announc.">
        <title>Genome Sequence of Arthrobacter siccitolerans 4J27, a Xeroprotectant-Producing Desiccation-Tolerant Microorganism.</title>
        <authorList>
            <person name="Manzanera M."/>
            <person name="Santa-Cruz-Calvo L."/>
            <person name="Vilchez J.I."/>
            <person name="Garcia-Fontana C."/>
            <person name="Silva-Castro G.A."/>
            <person name="Calvo C."/>
            <person name="Gonzalez-Lopez J."/>
        </authorList>
    </citation>
    <scope>NUCLEOTIDE SEQUENCE [LARGE SCALE GENOMIC DNA]</scope>
    <source>
        <strain evidence="3">4J27</strain>
    </source>
</reference>
<protein>
    <submittedName>
        <fullName evidence="2">Putative membrane protein</fullName>
    </submittedName>
</protein>
<dbReference type="EMBL" id="CAQI01000027">
    <property type="protein sequence ID" value="CCQ44539.1"/>
    <property type="molecule type" value="Genomic_DNA"/>
</dbReference>
<dbReference type="Proteomes" id="UP000035722">
    <property type="component" value="Unassembled WGS sequence"/>
</dbReference>
<evidence type="ECO:0000256" key="1">
    <source>
        <dbReference type="SAM" id="Phobius"/>
    </source>
</evidence>
<keyword evidence="1" id="KW-1133">Transmembrane helix</keyword>
<dbReference type="STRING" id="861266.ARTSIC4J27_465"/>
<proteinExistence type="predicted"/>
<organism evidence="2 3">
    <name type="scientific">Pseudarthrobacter siccitolerans</name>
    <dbReference type="NCBI Taxonomy" id="861266"/>
    <lineage>
        <taxon>Bacteria</taxon>
        <taxon>Bacillati</taxon>
        <taxon>Actinomycetota</taxon>
        <taxon>Actinomycetes</taxon>
        <taxon>Micrococcales</taxon>
        <taxon>Micrococcaceae</taxon>
        <taxon>Pseudarthrobacter</taxon>
    </lineage>
</organism>
<accession>A0A024GYI2</accession>
<feature type="transmembrane region" description="Helical" evidence="1">
    <location>
        <begin position="51"/>
        <end position="76"/>
    </location>
</feature>
<keyword evidence="1" id="KW-0472">Membrane</keyword>
<evidence type="ECO:0000313" key="2">
    <source>
        <dbReference type="EMBL" id="CCQ44539.1"/>
    </source>
</evidence>
<keyword evidence="1" id="KW-0812">Transmembrane</keyword>
<name>A0A024GYI2_9MICC</name>
<comment type="caution">
    <text evidence="2">The sequence shown here is derived from an EMBL/GenBank/DDBJ whole genome shotgun (WGS) entry which is preliminary data.</text>
</comment>
<gene>
    <name evidence="2" type="ORF">ARTSIC4J27_465</name>
</gene>
<keyword evidence="3" id="KW-1185">Reference proteome</keyword>
<evidence type="ECO:0000313" key="3">
    <source>
        <dbReference type="Proteomes" id="UP000035722"/>
    </source>
</evidence>